<feature type="repeat" description="ANK" evidence="3">
    <location>
        <begin position="162"/>
        <end position="199"/>
    </location>
</feature>
<evidence type="ECO:0000313" key="5">
    <source>
        <dbReference type="Proteomes" id="UP000000724"/>
    </source>
</evidence>
<dbReference type="OMA" id="MSDWNGR"/>
<dbReference type="PROSITE" id="PS50088">
    <property type="entry name" value="ANK_REPEAT"/>
    <property type="match status" value="5"/>
</dbReference>
<dbReference type="HOGENOM" id="CLU_669213_0_0_1"/>
<dbReference type="OrthoDB" id="341259at2759"/>
<evidence type="ECO:0000256" key="1">
    <source>
        <dbReference type="ARBA" id="ARBA00022737"/>
    </source>
</evidence>
<dbReference type="SUPFAM" id="SSF48403">
    <property type="entry name" value="Ankyrin repeat"/>
    <property type="match status" value="1"/>
</dbReference>
<dbReference type="STRING" id="500485.B6HH01"/>
<dbReference type="PANTHER" id="PTHR24198:SF165">
    <property type="entry name" value="ANKYRIN REPEAT-CONTAINING PROTEIN-RELATED"/>
    <property type="match status" value="1"/>
</dbReference>
<evidence type="ECO:0000313" key="4">
    <source>
        <dbReference type="EMBL" id="CAP86693.1"/>
    </source>
</evidence>
<proteinExistence type="predicted"/>
<keyword evidence="1" id="KW-0677">Repeat</keyword>
<dbReference type="EMBL" id="AM920435">
    <property type="protein sequence ID" value="CAP86693.1"/>
    <property type="molecule type" value="Genomic_DNA"/>
</dbReference>
<dbReference type="PANTHER" id="PTHR24198">
    <property type="entry name" value="ANKYRIN REPEAT AND PROTEIN KINASE DOMAIN-CONTAINING PROTEIN"/>
    <property type="match status" value="1"/>
</dbReference>
<reference evidence="4 5" key="1">
    <citation type="journal article" date="2008" name="Nat. Biotechnol.">
        <title>Genome sequencing and analysis of the filamentous fungus Penicillium chrysogenum.</title>
        <authorList>
            <person name="van den Berg M.A."/>
            <person name="Albang R."/>
            <person name="Albermann K."/>
            <person name="Badger J.H."/>
            <person name="Daran J.-M."/>
            <person name="Driessen A.J.M."/>
            <person name="Garcia-Estrada C."/>
            <person name="Fedorova N.D."/>
            <person name="Harris D.M."/>
            <person name="Heijne W.H.M."/>
            <person name="Joardar V.S."/>
            <person name="Kiel J.A.K.W."/>
            <person name="Kovalchuk A."/>
            <person name="Martin J.F."/>
            <person name="Nierman W.C."/>
            <person name="Nijland J.G."/>
            <person name="Pronk J.T."/>
            <person name="Roubos J.A."/>
            <person name="van der Klei I.J."/>
            <person name="van Peij N.N.M.E."/>
            <person name="Veenhuis M."/>
            <person name="von Doehren H."/>
            <person name="Wagner C."/>
            <person name="Wortman J.R."/>
            <person name="Bovenberg R.A.L."/>
        </authorList>
    </citation>
    <scope>NUCLEOTIDE SEQUENCE [LARGE SCALE GENOMIC DNA]</scope>
    <source>
        <strain evidence="5">ATCC 28089 / DSM 1075 / NRRL 1951 / Wisconsin 54-1255</strain>
    </source>
</reference>
<dbReference type="PRINTS" id="PR01415">
    <property type="entry name" value="ANKYRIN"/>
</dbReference>
<dbReference type="eggNOG" id="KOG4177">
    <property type="taxonomic scope" value="Eukaryota"/>
</dbReference>
<protein>
    <submittedName>
        <fullName evidence="4">Pc20g13640 protein</fullName>
    </submittedName>
</protein>
<dbReference type="InterPro" id="IPR002110">
    <property type="entry name" value="Ankyrin_rpt"/>
</dbReference>
<name>B6HH01_PENRW</name>
<dbReference type="Gene3D" id="1.25.40.20">
    <property type="entry name" value="Ankyrin repeat-containing domain"/>
    <property type="match status" value="1"/>
</dbReference>
<accession>B6HH01</accession>
<feature type="repeat" description="ANK" evidence="3">
    <location>
        <begin position="300"/>
        <end position="332"/>
    </location>
</feature>
<dbReference type="Pfam" id="PF12796">
    <property type="entry name" value="Ank_2"/>
    <property type="match status" value="3"/>
</dbReference>
<feature type="repeat" description="ANK" evidence="3">
    <location>
        <begin position="129"/>
        <end position="161"/>
    </location>
</feature>
<keyword evidence="5" id="KW-1185">Reference proteome</keyword>
<dbReference type="VEuPathDB" id="FungiDB:PCH_Pc20g13640"/>
<dbReference type="PROSITE" id="PS50297">
    <property type="entry name" value="ANK_REP_REGION"/>
    <property type="match status" value="2"/>
</dbReference>
<evidence type="ECO:0000256" key="2">
    <source>
        <dbReference type="ARBA" id="ARBA00023043"/>
    </source>
</evidence>
<dbReference type="GO" id="GO:0005737">
    <property type="term" value="C:cytoplasm"/>
    <property type="evidence" value="ECO:0007669"/>
    <property type="project" value="TreeGrafter"/>
</dbReference>
<feature type="repeat" description="ANK" evidence="3">
    <location>
        <begin position="334"/>
        <end position="378"/>
    </location>
</feature>
<sequence length="492" mass="54093">MSGLFTDLSDQENCDQDYIIRLQEKRERKLLRTIRKNDVAKVNALLADGVSPDGSSERAPLQLAVWLGRREIIQLLIQYNVQSPSNPGADSDDDELLIAAGRGHVEILKMLIEYRKKLGYKGTAWPSHRGDEPIHRAATWGRLECLQLLVQEGATINLENSHWETPLHRAAGLPTGAQNGLPMLRFLLASGANVNALTNTGDTPILTAARVGNEAAVKELLKSSPDLHQKGQFGETVLLVAISSRPLRTVRMLVAAGAGIHCRTKSNASVLHLAAEAGKTETFKWILGNSNPTIDDFDCHKWTPLHFAACKNQVVMADCLLEHGANPSIASTPGNHTPLHLAAAHSNASILQSDDGRDDSTLVECLIQHGADVMASADSGRYEPVSVKDFLVAERLYDPSMEPELNTKNDFFPVMRRNNDMRCVNGKYAYQNKHKLKTYSFSSIMLSHLGRLIGPLKPQTVNHGASISFSFCIYFRKIHSSNGGLVEWSKAD</sequence>
<gene>
    <name evidence="4" type="ORF">Pc20g13640</name>
    <name evidence="4" type="ORF">PCH_Pc20g13640</name>
</gene>
<dbReference type="InterPro" id="IPR036770">
    <property type="entry name" value="Ankyrin_rpt-contain_sf"/>
</dbReference>
<dbReference type="SMART" id="SM00248">
    <property type="entry name" value="ANK"/>
    <property type="match status" value="9"/>
</dbReference>
<organism evidence="4 5">
    <name type="scientific">Penicillium rubens (strain ATCC 28089 / DSM 1075 / NRRL 1951 / Wisconsin 54-1255)</name>
    <name type="common">Penicillium chrysogenum</name>
    <dbReference type="NCBI Taxonomy" id="500485"/>
    <lineage>
        <taxon>Eukaryota</taxon>
        <taxon>Fungi</taxon>
        <taxon>Dikarya</taxon>
        <taxon>Ascomycota</taxon>
        <taxon>Pezizomycotina</taxon>
        <taxon>Eurotiomycetes</taxon>
        <taxon>Eurotiomycetidae</taxon>
        <taxon>Eurotiales</taxon>
        <taxon>Aspergillaceae</taxon>
        <taxon>Penicillium</taxon>
        <taxon>Penicillium chrysogenum species complex</taxon>
    </lineage>
</organism>
<keyword evidence="2 3" id="KW-0040">ANK repeat</keyword>
<dbReference type="AlphaFoldDB" id="B6HH01"/>
<dbReference type="BioCyc" id="PCHR:PC20G13640-MONOMER"/>
<dbReference type="Proteomes" id="UP000000724">
    <property type="component" value="Contig Pc00c20"/>
</dbReference>
<feature type="repeat" description="ANK" evidence="3">
    <location>
        <begin position="200"/>
        <end position="232"/>
    </location>
</feature>
<evidence type="ECO:0000256" key="3">
    <source>
        <dbReference type="PROSITE-ProRule" id="PRU00023"/>
    </source>
</evidence>